<evidence type="ECO:0000313" key="2">
    <source>
        <dbReference type="EMBL" id="CAF3375128.1"/>
    </source>
</evidence>
<dbReference type="Proteomes" id="UP000663872">
    <property type="component" value="Unassembled WGS sequence"/>
</dbReference>
<feature type="chain" id="PRO_5036232486" evidence="1">
    <location>
        <begin position="24"/>
        <end position="207"/>
    </location>
</feature>
<organism evidence="2 8">
    <name type="scientific">Rotaria socialis</name>
    <dbReference type="NCBI Taxonomy" id="392032"/>
    <lineage>
        <taxon>Eukaryota</taxon>
        <taxon>Metazoa</taxon>
        <taxon>Spiralia</taxon>
        <taxon>Gnathifera</taxon>
        <taxon>Rotifera</taxon>
        <taxon>Eurotatoria</taxon>
        <taxon>Bdelloidea</taxon>
        <taxon>Philodinida</taxon>
        <taxon>Philodinidae</taxon>
        <taxon>Rotaria</taxon>
    </lineage>
</organism>
<dbReference type="EMBL" id="CAJNYD010003236">
    <property type="protein sequence ID" value="CAF3485783.1"/>
    <property type="molecule type" value="Genomic_DNA"/>
</dbReference>
<dbReference type="AlphaFoldDB" id="A0A817Y1Y5"/>
<reference evidence="2" key="1">
    <citation type="submission" date="2021-02" db="EMBL/GenBank/DDBJ databases">
        <authorList>
            <person name="Nowell W R."/>
        </authorList>
    </citation>
    <scope>NUCLEOTIDE SEQUENCE</scope>
</reference>
<feature type="signal peptide" evidence="1">
    <location>
        <begin position="1"/>
        <end position="23"/>
    </location>
</feature>
<keyword evidence="9" id="KW-1185">Reference proteome</keyword>
<name>A0A817Y1Y5_9BILA</name>
<accession>A0A817Y1Y5</accession>
<dbReference type="EMBL" id="CAJOBO010006509">
    <property type="protein sequence ID" value="CAF4562373.1"/>
    <property type="molecule type" value="Genomic_DNA"/>
</dbReference>
<evidence type="ECO:0000313" key="5">
    <source>
        <dbReference type="EMBL" id="CAF4562373.1"/>
    </source>
</evidence>
<protein>
    <submittedName>
        <fullName evidence="2">Uncharacterized protein</fullName>
    </submittedName>
</protein>
<dbReference type="EMBL" id="CAJOBP010010308">
    <property type="protein sequence ID" value="CAF4562488.1"/>
    <property type="molecule type" value="Genomic_DNA"/>
</dbReference>
<sequence length="207" mass="23573">MKVYIKIILTLFVLLSINLLIPAQPVEVNRTYLIKKDFVSGLKGGEFTVYDHTGKTRLYRMESKWGLSHDVQVFSLPEKKLIARLKGIVIFATYKATVTILNANNNQWTNGTLGQNFKIVGNKFTISFNKNRIVMEGTAASLNTEFHEQPLGNTVAKFRKRVSSLLWRNKYDLQVSSNAYPDTLYFLGVAARDHNNFKLLSRLIIAL</sequence>
<proteinExistence type="predicted"/>
<evidence type="ECO:0000313" key="4">
    <source>
        <dbReference type="EMBL" id="CAF3485783.1"/>
    </source>
</evidence>
<dbReference type="EMBL" id="CAJOBR010014048">
    <property type="protein sequence ID" value="CAF4909876.1"/>
    <property type="molecule type" value="Genomic_DNA"/>
</dbReference>
<evidence type="ECO:0000313" key="8">
    <source>
        <dbReference type="Proteomes" id="UP000663872"/>
    </source>
</evidence>
<dbReference type="EMBL" id="CAJNXB010005568">
    <property type="protein sequence ID" value="CAF3429879.1"/>
    <property type="molecule type" value="Genomic_DNA"/>
</dbReference>
<dbReference type="OrthoDB" id="9987886at2759"/>
<dbReference type="Pfam" id="PF04525">
    <property type="entry name" value="LOR"/>
    <property type="match status" value="1"/>
</dbReference>
<dbReference type="EMBL" id="CAJNYT010000814">
    <property type="protein sequence ID" value="CAF3375128.1"/>
    <property type="molecule type" value="Genomic_DNA"/>
</dbReference>
<dbReference type="InterPro" id="IPR007612">
    <property type="entry name" value="LOR"/>
</dbReference>
<gene>
    <name evidence="2" type="ORF">GRG538_LOCUS7668</name>
    <name evidence="5" type="ORF">HFQ381_LOCUS31535</name>
    <name evidence="4" type="ORF">LUA448_LOCUS24319</name>
    <name evidence="7" type="ORF">QYT958_LOCUS31096</name>
    <name evidence="3" type="ORF">TIS948_LOCUS30248</name>
    <name evidence="6" type="ORF">UJA718_LOCUS30013</name>
</gene>
<dbReference type="Proteomes" id="UP000663873">
    <property type="component" value="Unassembled WGS sequence"/>
</dbReference>
<dbReference type="Proteomes" id="UP000663851">
    <property type="component" value="Unassembled WGS sequence"/>
</dbReference>
<comment type="caution">
    <text evidence="2">The sequence shown here is derived from an EMBL/GenBank/DDBJ whole genome shotgun (WGS) entry which is preliminary data.</text>
</comment>
<evidence type="ECO:0000256" key="1">
    <source>
        <dbReference type="SAM" id="SignalP"/>
    </source>
</evidence>
<evidence type="ECO:0000313" key="7">
    <source>
        <dbReference type="EMBL" id="CAF4909876.1"/>
    </source>
</evidence>
<dbReference type="Proteomes" id="UP000663833">
    <property type="component" value="Unassembled WGS sequence"/>
</dbReference>
<dbReference type="InterPro" id="IPR025659">
    <property type="entry name" value="Tubby-like_C"/>
</dbReference>
<evidence type="ECO:0000313" key="6">
    <source>
        <dbReference type="EMBL" id="CAF4562488.1"/>
    </source>
</evidence>
<dbReference type="Proteomes" id="UP000663825">
    <property type="component" value="Unassembled WGS sequence"/>
</dbReference>
<evidence type="ECO:0000313" key="9">
    <source>
        <dbReference type="Proteomes" id="UP000663873"/>
    </source>
</evidence>
<keyword evidence="1" id="KW-0732">Signal</keyword>
<evidence type="ECO:0000313" key="3">
    <source>
        <dbReference type="EMBL" id="CAF3429879.1"/>
    </source>
</evidence>
<dbReference type="Proteomes" id="UP000663848">
    <property type="component" value="Unassembled WGS sequence"/>
</dbReference>
<dbReference type="SUPFAM" id="SSF54518">
    <property type="entry name" value="Tubby C-terminal domain-like"/>
    <property type="match status" value="1"/>
</dbReference>